<gene>
    <name evidence="2" type="ORF">JK358_36405</name>
</gene>
<protein>
    <submittedName>
        <fullName evidence="2">SEC-C domain-containing protein</fullName>
    </submittedName>
</protein>
<dbReference type="Gene3D" id="1.25.40.10">
    <property type="entry name" value="Tetratricopeptide repeat domain"/>
    <property type="match status" value="1"/>
</dbReference>
<comment type="caution">
    <text evidence="2">The sequence shown here is derived from an EMBL/GenBank/DDBJ whole genome shotgun (WGS) entry which is preliminary data.</text>
</comment>
<dbReference type="SUPFAM" id="SSF48452">
    <property type="entry name" value="TPR-like"/>
    <property type="match status" value="1"/>
</dbReference>
<sequence>MAKDIPDPSRREYERLQRVHAELLAEQSSLRAELADLLADTPSPRELALEYERDAEANPQERAQLLNEAAAHWAMAGDPDRARRLYRASIADGGPVTGDARVWYATFLIEFGAEEEGDQLLNTVFAEGSADPAVYEVVGEQYEERGELDRALQWFDAGLARLRLASGEIRSAPDEYRLAHGRARVRRISGLPEDIDDSWAASAAQESQRTVSGDPTPPQLSIFYFPPTEFDLALTHWPTLRERWPNHDQHRADVADALRIHAATGTPAKIASASVSGLVEYAAAHHADPADSHTRATYAAELLRTGAAITWPPGRNEPCWCGSGSKYKKCCGKPQ</sequence>
<evidence type="ECO:0000313" key="2">
    <source>
        <dbReference type="EMBL" id="MBL1079894.1"/>
    </source>
</evidence>
<proteinExistence type="predicted"/>
<dbReference type="EMBL" id="JAERRJ010000021">
    <property type="protein sequence ID" value="MBL1079894.1"/>
    <property type="molecule type" value="Genomic_DNA"/>
</dbReference>
<dbReference type="RefSeq" id="WP_201957778.1">
    <property type="nucleotide sequence ID" value="NZ_JAERRJ010000021.1"/>
</dbReference>
<feature type="coiled-coil region" evidence="1">
    <location>
        <begin position="13"/>
        <end position="40"/>
    </location>
</feature>
<dbReference type="InterPro" id="IPR011990">
    <property type="entry name" value="TPR-like_helical_dom_sf"/>
</dbReference>
<dbReference type="InterPro" id="IPR004027">
    <property type="entry name" value="SEC_C_motif"/>
</dbReference>
<reference evidence="2 3" key="1">
    <citation type="submission" date="2021-01" db="EMBL/GenBank/DDBJ databases">
        <title>WGS of actinomycetes isolated from Thailand.</title>
        <authorList>
            <person name="Thawai C."/>
        </authorList>
    </citation>
    <scope>NUCLEOTIDE SEQUENCE [LARGE SCALE GENOMIC DNA]</scope>
    <source>
        <strain evidence="2 3">LPG 2</strain>
    </source>
</reference>
<evidence type="ECO:0000256" key="1">
    <source>
        <dbReference type="SAM" id="Coils"/>
    </source>
</evidence>
<accession>A0ABS1MHY4</accession>
<keyword evidence="1" id="KW-0175">Coiled coil</keyword>
<keyword evidence="3" id="KW-1185">Reference proteome</keyword>
<dbReference type="Proteomes" id="UP000602198">
    <property type="component" value="Unassembled WGS sequence"/>
</dbReference>
<organism evidence="2 3">
    <name type="scientific">Nocardia acididurans</name>
    <dbReference type="NCBI Taxonomy" id="2802282"/>
    <lineage>
        <taxon>Bacteria</taxon>
        <taxon>Bacillati</taxon>
        <taxon>Actinomycetota</taxon>
        <taxon>Actinomycetes</taxon>
        <taxon>Mycobacteriales</taxon>
        <taxon>Nocardiaceae</taxon>
        <taxon>Nocardia</taxon>
    </lineage>
</organism>
<dbReference type="SUPFAM" id="SSF103642">
    <property type="entry name" value="Sec-C motif"/>
    <property type="match status" value="1"/>
</dbReference>
<name>A0ABS1MHY4_9NOCA</name>
<dbReference type="Gene3D" id="3.10.450.50">
    <property type="match status" value="1"/>
</dbReference>
<evidence type="ECO:0000313" key="3">
    <source>
        <dbReference type="Proteomes" id="UP000602198"/>
    </source>
</evidence>
<dbReference type="Pfam" id="PF02810">
    <property type="entry name" value="SEC-C"/>
    <property type="match status" value="1"/>
</dbReference>